<dbReference type="CDD" id="cd17536">
    <property type="entry name" value="REC_YesN-like"/>
    <property type="match status" value="1"/>
</dbReference>
<dbReference type="InterPro" id="IPR009057">
    <property type="entry name" value="Homeodomain-like_sf"/>
</dbReference>
<dbReference type="EMBL" id="UINC01021930">
    <property type="protein sequence ID" value="SVA90519.1"/>
    <property type="molecule type" value="Genomic_DNA"/>
</dbReference>
<dbReference type="SUPFAM" id="SSF52540">
    <property type="entry name" value="P-loop containing nucleoside triphosphate hydrolases"/>
    <property type="match status" value="1"/>
</dbReference>
<dbReference type="GO" id="GO:0005737">
    <property type="term" value="C:cytoplasm"/>
    <property type="evidence" value="ECO:0007669"/>
    <property type="project" value="UniProtKB-SubCell"/>
</dbReference>
<proteinExistence type="predicted"/>
<evidence type="ECO:0000256" key="6">
    <source>
        <dbReference type="ARBA" id="ARBA00022741"/>
    </source>
</evidence>
<evidence type="ECO:0000256" key="10">
    <source>
        <dbReference type="ARBA" id="ARBA00023125"/>
    </source>
</evidence>
<name>A0A381ZMT6_9ZZZZ</name>
<dbReference type="SUPFAM" id="SSF52172">
    <property type="entry name" value="CheY-like"/>
    <property type="match status" value="1"/>
</dbReference>
<evidence type="ECO:0000256" key="11">
    <source>
        <dbReference type="ARBA" id="ARBA00023159"/>
    </source>
</evidence>
<keyword evidence="4" id="KW-0678">Repressor</keyword>
<evidence type="ECO:0000313" key="18">
    <source>
        <dbReference type="EMBL" id="SVA90519.1"/>
    </source>
</evidence>
<dbReference type="InterPro" id="IPR027417">
    <property type="entry name" value="P-loop_NTPase"/>
</dbReference>
<evidence type="ECO:0000256" key="9">
    <source>
        <dbReference type="ARBA" id="ARBA00023015"/>
    </source>
</evidence>
<dbReference type="SUPFAM" id="SSF46689">
    <property type="entry name" value="Homeodomain-like"/>
    <property type="match status" value="1"/>
</dbReference>
<evidence type="ECO:0000256" key="3">
    <source>
        <dbReference type="ARBA" id="ARBA00022490"/>
    </source>
</evidence>
<dbReference type="PROSITE" id="PS00675">
    <property type="entry name" value="SIGMA54_INTERACT_1"/>
    <property type="match status" value="1"/>
</dbReference>
<dbReference type="PRINTS" id="PR01590">
    <property type="entry name" value="HTHFIS"/>
</dbReference>
<dbReference type="SMART" id="SM00382">
    <property type="entry name" value="AAA"/>
    <property type="match status" value="1"/>
</dbReference>
<dbReference type="Gene3D" id="3.40.50.300">
    <property type="entry name" value="P-loop containing nucleotide triphosphate hydrolases"/>
    <property type="match status" value="1"/>
</dbReference>
<evidence type="ECO:0000256" key="15">
    <source>
        <dbReference type="ARBA" id="ARBA00031910"/>
    </source>
</evidence>
<dbReference type="PROSITE" id="PS50110">
    <property type="entry name" value="RESPONSE_REGULATORY"/>
    <property type="match status" value="1"/>
</dbReference>
<keyword evidence="9" id="KW-0805">Transcription regulation</keyword>
<keyword evidence="12" id="KW-0804">Transcription</keyword>
<keyword evidence="3" id="KW-0963">Cytoplasm</keyword>
<dbReference type="GO" id="GO:0006355">
    <property type="term" value="P:regulation of DNA-templated transcription"/>
    <property type="evidence" value="ECO:0007669"/>
    <property type="project" value="InterPro"/>
</dbReference>
<dbReference type="Gene3D" id="3.40.50.2300">
    <property type="match status" value="1"/>
</dbReference>
<comment type="subcellular location">
    <subcellularLocation>
        <location evidence="1">Cytoplasm</location>
    </subcellularLocation>
</comment>
<dbReference type="InterPro" id="IPR003593">
    <property type="entry name" value="AAA+_ATPase"/>
</dbReference>
<dbReference type="InterPro" id="IPR002078">
    <property type="entry name" value="Sigma_54_int"/>
</dbReference>
<dbReference type="InterPro" id="IPR011006">
    <property type="entry name" value="CheY-like_superfamily"/>
</dbReference>
<dbReference type="SMART" id="SM00448">
    <property type="entry name" value="REC"/>
    <property type="match status" value="1"/>
</dbReference>
<dbReference type="InterPro" id="IPR058031">
    <property type="entry name" value="AAA_lid_NorR"/>
</dbReference>
<dbReference type="InterPro" id="IPR025944">
    <property type="entry name" value="Sigma_54_int_dom_CS"/>
</dbReference>
<dbReference type="InterPro" id="IPR001789">
    <property type="entry name" value="Sig_transdc_resp-reg_receiver"/>
</dbReference>
<feature type="domain" description="Response regulatory" evidence="17">
    <location>
        <begin position="3"/>
        <end position="118"/>
    </location>
</feature>
<dbReference type="AlphaFoldDB" id="A0A381ZMT6"/>
<evidence type="ECO:0000259" key="16">
    <source>
        <dbReference type="PROSITE" id="PS50045"/>
    </source>
</evidence>
<evidence type="ECO:0000256" key="12">
    <source>
        <dbReference type="ARBA" id="ARBA00023163"/>
    </source>
</evidence>
<dbReference type="PANTHER" id="PTHR32071:SF95">
    <property type="entry name" value="DNA-BINDING TRANSCRIPTIONAL REGULATOR NTRC"/>
    <property type="match status" value="1"/>
</dbReference>
<dbReference type="GO" id="GO:0000160">
    <property type="term" value="P:phosphorelay signal transduction system"/>
    <property type="evidence" value="ECO:0007669"/>
    <property type="project" value="UniProtKB-KW"/>
</dbReference>
<dbReference type="CDD" id="cd00009">
    <property type="entry name" value="AAA"/>
    <property type="match status" value="1"/>
</dbReference>
<dbReference type="Pfam" id="PF02954">
    <property type="entry name" value="HTH_8"/>
    <property type="match status" value="1"/>
</dbReference>
<accession>A0A381ZMT6</accession>
<evidence type="ECO:0000256" key="1">
    <source>
        <dbReference type="ARBA" id="ARBA00004496"/>
    </source>
</evidence>
<dbReference type="Pfam" id="PF00072">
    <property type="entry name" value="Response_reg"/>
    <property type="match status" value="1"/>
</dbReference>
<keyword evidence="5" id="KW-0597">Phosphoprotein</keyword>
<dbReference type="Pfam" id="PF25601">
    <property type="entry name" value="AAA_lid_14"/>
    <property type="match status" value="1"/>
</dbReference>
<dbReference type="GO" id="GO:0043565">
    <property type="term" value="F:sequence-specific DNA binding"/>
    <property type="evidence" value="ECO:0007669"/>
    <property type="project" value="InterPro"/>
</dbReference>
<organism evidence="18">
    <name type="scientific">marine metagenome</name>
    <dbReference type="NCBI Taxonomy" id="408172"/>
    <lineage>
        <taxon>unclassified sequences</taxon>
        <taxon>metagenomes</taxon>
        <taxon>ecological metagenomes</taxon>
    </lineage>
</organism>
<feature type="domain" description="Sigma-54 factor interaction" evidence="16">
    <location>
        <begin position="143"/>
        <end position="371"/>
    </location>
</feature>
<evidence type="ECO:0000256" key="14">
    <source>
        <dbReference type="ARBA" id="ARBA00029881"/>
    </source>
</evidence>
<dbReference type="Gene3D" id="1.10.8.60">
    <property type="match status" value="1"/>
</dbReference>
<gene>
    <name evidence="18" type="ORF">METZ01_LOCUS143373</name>
</gene>
<evidence type="ECO:0000256" key="4">
    <source>
        <dbReference type="ARBA" id="ARBA00022491"/>
    </source>
</evidence>
<keyword evidence="10" id="KW-0238">DNA-binding</keyword>
<evidence type="ECO:0000256" key="5">
    <source>
        <dbReference type="ARBA" id="ARBA00022553"/>
    </source>
</evidence>
<keyword evidence="8" id="KW-0902">Two-component regulatory system</keyword>
<keyword evidence="7" id="KW-0067">ATP-binding</keyword>
<dbReference type="Pfam" id="PF00158">
    <property type="entry name" value="Sigma54_activat"/>
    <property type="match status" value="1"/>
</dbReference>
<sequence length="474" mass="52060">MDKLLLIDDEADVRYSFERIFGQQDGLELHTAGSGEEALELIPQLHPDLVIMDVRMGGINGIETLQRLREFDSKTPVILMTAFGTTQTAIQAMKHGAYDYVLKPFDVPQLQELVDNALKAARAMKQVVSYEPLLEKEDYDLGIIGQSPAMQEVFKIIGQLAASEATVLITGESGTGKELVARAIYSHSGRGDMPFLAINCAAIPESLLESELFGHEKGAFTGASTQRIGKFEQCDGGTIFLDEIGDMTLQTQTKILRVLQDGNFERVGGNSPVNVDVRVIAATNKPIEEAVAAKDFREDLFYRLNVVRIELPPLRERAEDIPQLVNYFLAKNSPNPKQPKVLQPDALVRLEAHDWPGNVRELENALNHAFVMAKGVAILLEDLPPDITQPSTATASTPDADGDDLAGLSAKLFHWARGNAGLKIIPAVERELIINALKETHGNQVQAAKLLGITRATLRKRIEKFAIKQKLNVG</sequence>
<dbReference type="GO" id="GO:0005524">
    <property type="term" value="F:ATP binding"/>
    <property type="evidence" value="ECO:0007669"/>
    <property type="project" value="UniProtKB-KW"/>
</dbReference>
<dbReference type="PROSITE" id="PS00688">
    <property type="entry name" value="SIGMA54_INTERACT_3"/>
    <property type="match status" value="1"/>
</dbReference>
<evidence type="ECO:0000256" key="7">
    <source>
        <dbReference type="ARBA" id="ARBA00022840"/>
    </source>
</evidence>
<dbReference type="InterPro" id="IPR002197">
    <property type="entry name" value="HTH_Fis"/>
</dbReference>
<dbReference type="FunFam" id="3.40.50.300:FF:000006">
    <property type="entry name" value="DNA-binding transcriptional regulator NtrC"/>
    <property type="match status" value="1"/>
</dbReference>
<keyword evidence="13" id="KW-0535">Nitrogen fixation</keyword>
<dbReference type="PANTHER" id="PTHR32071">
    <property type="entry name" value="TRANSCRIPTIONAL REGULATORY PROTEIN"/>
    <property type="match status" value="1"/>
</dbReference>
<evidence type="ECO:0000256" key="13">
    <source>
        <dbReference type="ARBA" id="ARBA00023231"/>
    </source>
</evidence>
<dbReference type="Gene3D" id="1.10.10.60">
    <property type="entry name" value="Homeodomain-like"/>
    <property type="match status" value="1"/>
</dbReference>
<dbReference type="InterPro" id="IPR025662">
    <property type="entry name" value="Sigma_54_int_dom_ATP-bd_1"/>
</dbReference>
<keyword evidence="6" id="KW-0547">Nucleotide-binding</keyword>
<dbReference type="PROSITE" id="PS50045">
    <property type="entry name" value="SIGMA54_INTERACT_4"/>
    <property type="match status" value="1"/>
</dbReference>
<evidence type="ECO:0000256" key="8">
    <source>
        <dbReference type="ARBA" id="ARBA00023012"/>
    </source>
</evidence>
<evidence type="ECO:0000259" key="17">
    <source>
        <dbReference type="PROSITE" id="PS50110"/>
    </source>
</evidence>
<evidence type="ECO:0000256" key="2">
    <source>
        <dbReference type="ARBA" id="ARBA00019059"/>
    </source>
</evidence>
<reference evidence="18" key="1">
    <citation type="submission" date="2018-05" db="EMBL/GenBank/DDBJ databases">
        <authorList>
            <person name="Lanie J.A."/>
            <person name="Ng W.-L."/>
            <person name="Kazmierczak K.M."/>
            <person name="Andrzejewski T.M."/>
            <person name="Davidsen T.M."/>
            <person name="Wayne K.J."/>
            <person name="Tettelin H."/>
            <person name="Glass J.I."/>
            <person name="Rusch D."/>
            <person name="Podicherti R."/>
            <person name="Tsui H.-C.T."/>
            <person name="Winkler M.E."/>
        </authorList>
    </citation>
    <scope>NUCLEOTIDE SEQUENCE</scope>
</reference>
<keyword evidence="11" id="KW-0010">Activator</keyword>
<protein>
    <recommendedName>
        <fullName evidence="2">DNA-binding transcriptional regulator NtrC</fullName>
    </recommendedName>
    <alternativeName>
        <fullName evidence="14">Nitrogen regulation protein NR(I)</fullName>
    </alternativeName>
    <alternativeName>
        <fullName evidence="15">Nitrogen regulator I</fullName>
    </alternativeName>
</protein>